<dbReference type="InterPro" id="IPR050240">
    <property type="entry name" value="DNA_pol_type-B"/>
</dbReference>
<evidence type="ECO:0000259" key="8">
    <source>
        <dbReference type="Pfam" id="PF00136"/>
    </source>
</evidence>
<evidence type="ECO:0000256" key="1">
    <source>
        <dbReference type="ARBA" id="ARBA00005755"/>
    </source>
</evidence>
<dbReference type="InterPro" id="IPR023211">
    <property type="entry name" value="DNA_pol_palm_dom_sf"/>
</dbReference>
<dbReference type="Gene3D" id="1.10.287.690">
    <property type="entry name" value="Helix hairpin bin"/>
    <property type="match status" value="1"/>
</dbReference>
<dbReference type="InterPro" id="IPR006134">
    <property type="entry name" value="DNA-dir_DNA_pol_B_multi_dom"/>
</dbReference>
<dbReference type="AlphaFoldDB" id="A0A2M9X8I3"/>
<dbReference type="PANTHER" id="PTHR10322">
    <property type="entry name" value="DNA POLYMERASE CATALYTIC SUBUNIT"/>
    <property type="match status" value="1"/>
</dbReference>
<comment type="catalytic activity">
    <reaction evidence="7">
        <text>DNA(n) + a 2'-deoxyribonucleoside 5'-triphosphate = DNA(n+1) + diphosphate</text>
        <dbReference type="Rhea" id="RHEA:22508"/>
        <dbReference type="Rhea" id="RHEA-COMP:17339"/>
        <dbReference type="Rhea" id="RHEA-COMP:17340"/>
        <dbReference type="ChEBI" id="CHEBI:33019"/>
        <dbReference type="ChEBI" id="CHEBI:61560"/>
        <dbReference type="ChEBI" id="CHEBI:173112"/>
        <dbReference type="EC" id="2.7.7.7"/>
    </reaction>
</comment>
<dbReference type="InterPro" id="IPR012337">
    <property type="entry name" value="RNaseH-like_sf"/>
</dbReference>
<dbReference type="GO" id="GO:0003887">
    <property type="term" value="F:DNA-directed DNA polymerase activity"/>
    <property type="evidence" value="ECO:0007669"/>
    <property type="project" value="UniProtKB-KW"/>
</dbReference>
<keyword evidence="4" id="KW-0548">Nucleotidyltransferase</keyword>
<keyword evidence="5" id="KW-0239">DNA-directed DNA polymerase</keyword>
<dbReference type="OrthoDB" id="139066at2"/>
<evidence type="ECO:0000256" key="5">
    <source>
        <dbReference type="ARBA" id="ARBA00022932"/>
    </source>
</evidence>
<comment type="similarity">
    <text evidence="1">Belongs to the DNA polymerase type-B family.</text>
</comment>
<keyword evidence="3" id="KW-0808">Transferase</keyword>
<dbReference type="SUPFAM" id="SSF53098">
    <property type="entry name" value="Ribonuclease H-like"/>
    <property type="match status" value="1"/>
</dbReference>
<evidence type="ECO:0000256" key="6">
    <source>
        <dbReference type="ARBA" id="ARBA00023125"/>
    </source>
</evidence>
<keyword evidence="10" id="KW-1185">Reference proteome</keyword>
<evidence type="ECO:0000256" key="2">
    <source>
        <dbReference type="ARBA" id="ARBA00012417"/>
    </source>
</evidence>
<evidence type="ECO:0000256" key="3">
    <source>
        <dbReference type="ARBA" id="ARBA00022679"/>
    </source>
</evidence>
<dbReference type="InterPro" id="IPR006172">
    <property type="entry name" value="DNA-dir_DNA_pol_B"/>
</dbReference>
<comment type="caution">
    <text evidence="9">The sequence shown here is derived from an EMBL/GenBank/DDBJ whole genome shotgun (WGS) entry which is preliminary data.</text>
</comment>
<evidence type="ECO:0000256" key="4">
    <source>
        <dbReference type="ARBA" id="ARBA00022695"/>
    </source>
</evidence>
<feature type="domain" description="DNA-directed DNA polymerase family B multifunctional" evidence="8">
    <location>
        <begin position="351"/>
        <end position="734"/>
    </location>
</feature>
<dbReference type="GO" id="GO:0000166">
    <property type="term" value="F:nucleotide binding"/>
    <property type="evidence" value="ECO:0007669"/>
    <property type="project" value="InterPro"/>
</dbReference>
<dbReference type="Gene3D" id="3.90.1600.10">
    <property type="entry name" value="Palm domain of DNA polymerase"/>
    <property type="match status" value="1"/>
</dbReference>
<dbReference type="EC" id="2.7.7.7" evidence="2"/>
<dbReference type="SMART" id="SM00486">
    <property type="entry name" value="POLBc"/>
    <property type="match status" value="1"/>
</dbReference>
<dbReference type="GO" id="GO:0003677">
    <property type="term" value="F:DNA binding"/>
    <property type="evidence" value="ECO:0007669"/>
    <property type="project" value="UniProtKB-KW"/>
</dbReference>
<protein>
    <recommendedName>
        <fullName evidence="2">DNA-directed DNA polymerase</fullName>
        <ecNumber evidence="2">2.7.7.7</ecNumber>
    </recommendedName>
</protein>
<accession>A0A2M9X8I3</accession>
<dbReference type="Gene3D" id="3.30.342.10">
    <property type="entry name" value="DNA Polymerase, chain B, domain 1"/>
    <property type="match status" value="1"/>
</dbReference>
<evidence type="ECO:0000256" key="7">
    <source>
        <dbReference type="ARBA" id="ARBA00049244"/>
    </source>
</evidence>
<dbReference type="RefSeq" id="WP_100708146.1">
    <property type="nucleotide sequence ID" value="NZ_NPDL01000012.1"/>
</dbReference>
<gene>
    <name evidence="9" type="ORF">CH357_17950</name>
</gene>
<keyword evidence="6" id="KW-0238">DNA-binding</keyword>
<dbReference type="GO" id="GO:0006261">
    <property type="term" value="P:DNA-templated DNA replication"/>
    <property type="evidence" value="ECO:0007669"/>
    <property type="project" value="TreeGrafter"/>
</dbReference>
<dbReference type="PANTHER" id="PTHR10322:SF23">
    <property type="entry name" value="DNA POLYMERASE DELTA CATALYTIC SUBUNIT"/>
    <property type="match status" value="1"/>
</dbReference>
<dbReference type="SUPFAM" id="SSF56672">
    <property type="entry name" value="DNA/RNA polymerases"/>
    <property type="match status" value="1"/>
</dbReference>
<proteinExistence type="inferred from homology"/>
<dbReference type="EMBL" id="NPDN01000011">
    <property type="protein sequence ID" value="PJZ24011.1"/>
    <property type="molecule type" value="Genomic_DNA"/>
</dbReference>
<dbReference type="Gene3D" id="1.10.132.60">
    <property type="entry name" value="DNA polymerase family B, C-terminal domain"/>
    <property type="match status" value="1"/>
</dbReference>
<name>A0A2M9X8I3_9LEPT</name>
<reference evidence="9 10" key="1">
    <citation type="submission" date="2017-07" db="EMBL/GenBank/DDBJ databases">
        <title>Leptospira spp. isolated from tropical soils.</title>
        <authorList>
            <person name="Thibeaux R."/>
            <person name="Iraola G."/>
            <person name="Ferres I."/>
            <person name="Bierque E."/>
            <person name="Girault D."/>
            <person name="Soupe-Gilbert M.-E."/>
            <person name="Picardeau M."/>
            <person name="Goarant C."/>
        </authorList>
    </citation>
    <scope>NUCLEOTIDE SEQUENCE [LARGE SCALE GENOMIC DNA]</scope>
    <source>
        <strain evidence="9 10">MCA1-C-A1</strain>
    </source>
</reference>
<dbReference type="InterPro" id="IPR042087">
    <property type="entry name" value="DNA_pol_B_thumb"/>
</dbReference>
<evidence type="ECO:0000313" key="10">
    <source>
        <dbReference type="Proteomes" id="UP000232196"/>
    </source>
</evidence>
<evidence type="ECO:0000313" key="9">
    <source>
        <dbReference type="EMBL" id="PJZ24011.1"/>
    </source>
</evidence>
<sequence length="765" mass="88504">MNLQTAKGYLFDVYHAEDIVYLWLKNEEGVSQLFLDKFNPIIYARGEADLLKKLVKRLFELDAIEDIPVYENRNLFYENKTVPVLKIIITKPSILPKISRKLYALYGKFEIYHSDLDLPTSYMFQKGLFPLCKMEIDYTEDPGAKRVVNVRTEDSPSEMDYEVPKFKIMHLDLKKSHRINIENNPLIVRTDTDYHELSGTNPKRLLEKLDILLREEDPDILLTRHGDQVILPYLFYQSQRQGFLPALDRDRTTPIRRNISTKGTSYFTYGNIVFRAPSYPLFGRWHIDSKNSFVYKEADLMGVVELARLSRLPMQKMARASTGKALTYIETDVALRRGYLVPWQKSAVEAPKTALQLLEADKGGLVFQPDVSEGKTAENVAQLDFAQMYPSIMAMHNISPECVNCLCCINDETVPKAPDIGYRICNKRKGVVSEALEHVLDRRAYYKKQSKVTTGKQLANYEAKQASLKWMLVTSFGYLGYRNAKFGRLESHESVNAFGREKLLIAKETAEEFGYEFVHAITDSIFIKNYNSSPLSTSELDSLCLEIQKRTGIRMEVDGIYTWLLFPPSSQDSEMPVANRYMGRFQSGKLKCRGIGARRKDIPYFITSAQSEMLEWMKTKITIQELKRSESEILSIYHKYDSMIRQNNIAPENLLLLKSSSRELEEYEVMGATALSMMKLKDFGMDVQAGEKIKYLVLNQRSKTKDKRYMPEEELQLYPNKIKRTGFDKEYYRKMLVGVFREVWAEFASFKDFDSLIDPQGRLDF</sequence>
<dbReference type="Pfam" id="PF00136">
    <property type="entry name" value="DNA_pol_B"/>
    <property type="match status" value="1"/>
</dbReference>
<dbReference type="InterPro" id="IPR043502">
    <property type="entry name" value="DNA/RNA_pol_sf"/>
</dbReference>
<organism evidence="9 10">
    <name type="scientific">Leptospira hartskeerlii</name>
    <dbReference type="NCBI Taxonomy" id="2023177"/>
    <lineage>
        <taxon>Bacteria</taxon>
        <taxon>Pseudomonadati</taxon>
        <taxon>Spirochaetota</taxon>
        <taxon>Spirochaetia</taxon>
        <taxon>Leptospirales</taxon>
        <taxon>Leptospiraceae</taxon>
        <taxon>Leptospira</taxon>
    </lineage>
</organism>
<dbReference type="Proteomes" id="UP000232196">
    <property type="component" value="Unassembled WGS sequence"/>
</dbReference>